<dbReference type="InterPro" id="IPR013216">
    <property type="entry name" value="Methyltransf_11"/>
</dbReference>
<feature type="domain" description="Methyltransferase type 11" evidence="1">
    <location>
        <begin position="76"/>
        <end position="129"/>
    </location>
</feature>
<sequence>MLEKIYQSIADFEEENSLARKIRLERIEIFKDLISNLTPPLKILDVGGTEVFWDIMGFAGDEDYHITILNLSQVETRYPNIKSVKGDGRYMEEFPDKEFDIVFSNSVIEHVGNLEEQKKMAGEMQRLGKRYFLQAPNYYSPIEPHFFFPLFQFLPLPLKTLLLRNFTLGYFKKTPEKEKARELVDSIHLPKKSELEEMFPQCSIKNEKYLGFTLSFIVYGEVL</sequence>
<dbReference type="EMBL" id="CP058560">
    <property type="protein sequence ID" value="QUH22617.1"/>
    <property type="molecule type" value="Genomic_DNA"/>
</dbReference>
<accession>A0A8T8K3Q6</accession>
<evidence type="ECO:0000313" key="2">
    <source>
        <dbReference type="EMBL" id="QUH22617.1"/>
    </source>
</evidence>
<reference evidence="2" key="1">
    <citation type="submission" date="2020-07" db="EMBL/GenBank/DDBJ databases">
        <title>Methanobacterium. sp. MethCan genome.</title>
        <authorList>
            <person name="Postec A."/>
            <person name="Quemeneur M."/>
        </authorList>
    </citation>
    <scope>NUCLEOTIDE SEQUENCE</scope>
    <source>
        <strain evidence="2">MethCAN</strain>
    </source>
</reference>
<dbReference type="Proteomes" id="UP000681041">
    <property type="component" value="Chromosome"/>
</dbReference>
<dbReference type="Pfam" id="PF08241">
    <property type="entry name" value="Methyltransf_11"/>
    <property type="match status" value="1"/>
</dbReference>
<keyword evidence="2" id="KW-0808">Transferase</keyword>
<dbReference type="GO" id="GO:0032259">
    <property type="term" value="P:methylation"/>
    <property type="evidence" value="ECO:0007669"/>
    <property type="project" value="UniProtKB-KW"/>
</dbReference>
<organism evidence="2 3">
    <name type="scientific">Methanobacterium alkalithermotolerans</name>
    <dbReference type="NCBI Taxonomy" id="2731220"/>
    <lineage>
        <taxon>Archaea</taxon>
        <taxon>Methanobacteriati</taxon>
        <taxon>Methanobacteriota</taxon>
        <taxon>Methanomada group</taxon>
        <taxon>Methanobacteria</taxon>
        <taxon>Methanobacteriales</taxon>
        <taxon>Methanobacteriaceae</taxon>
        <taxon>Methanobacterium</taxon>
    </lineage>
</organism>
<protein>
    <submittedName>
        <fullName evidence="2">Class I SAM-dependent methyltransferase</fullName>
    </submittedName>
</protein>
<dbReference type="InterPro" id="IPR029063">
    <property type="entry name" value="SAM-dependent_MTases_sf"/>
</dbReference>
<dbReference type="OrthoDB" id="142412at2157"/>
<dbReference type="AlphaFoldDB" id="A0A8T8K3Q6"/>
<dbReference type="GO" id="GO:0008757">
    <property type="term" value="F:S-adenosylmethionine-dependent methyltransferase activity"/>
    <property type="evidence" value="ECO:0007669"/>
    <property type="project" value="InterPro"/>
</dbReference>
<dbReference type="SUPFAM" id="SSF53335">
    <property type="entry name" value="S-adenosyl-L-methionine-dependent methyltransferases"/>
    <property type="match status" value="1"/>
</dbReference>
<dbReference type="RefSeq" id="WP_211533561.1">
    <property type="nucleotide sequence ID" value="NZ_CP058560.1"/>
</dbReference>
<dbReference type="KEGG" id="meme:HYG87_01950"/>
<dbReference type="GeneID" id="64819488"/>
<keyword evidence="3" id="KW-1185">Reference proteome</keyword>
<evidence type="ECO:0000313" key="3">
    <source>
        <dbReference type="Proteomes" id="UP000681041"/>
    </source>
</evidence>
<name>A0A8T8K3Q6_9EURY</name>
<dbReference type="CDD" id="cd02440">
    <property type="entry name" value="AdoMet_MTases"/>
    <property type="match status" value="1"/>
</dbReference>
<proteinExistence type="predicted"/>
<keyword evidence="2" id="KW-0489">Methyltransferase</keyword>
<gene>
    <name evidence="2" type="ORF">HYG87_01950</name>
</gene>
<evidence type="ECO:0000259" key="1">
    <source>
        <dbReference type="Pfam" id="PF08241"/>
    </source>
</evidence>
<dbReference type="Gene3D" id="3.40.50.150">
    <property type="entry name" value="Vaccinia Virus protein VP39"/>
    <property type="match status" value="1"/>
</dbReference>